<dbReference type="GO" id="GO:1901678">
    <property type="term" value="P:iron coordination entity transport"/>
    <property type="evidence" value="ECO:0007669"/>
    <property type="project" value="UniProtKB-ARBA"/>
</dbReference>
<proteinExistence type="inferred from homology"/>
<evidence type="ECO:0000256" key="2">
    <source>
        <dbReference type="ARBA" id="ARBA00008814"/>
    </source>
</evidence>
<comment type="similarity">
    <text evidence="2">Belongs to the bacterial solute-binding protein 8 family.</text>
</comment>
<comment type="subcellular location">
    <subcellularLocation>
        <location evidence="1">Cell envelope</location>
    </subcellularLocation>
</comment>
<dbReference type="PROSITE" id="PS51318">
    <property type="entry name" value="TAT"/>
    <property type="match status" value="1"/>
</dbReference>
<reference evidence="6 7" key="1">
    <citation type="submission" date="2019-06" db="EMBL/GenBank/DDBJ databases">
        <title>Sequencing the genomes of 1000 actinobacteria strains.</title>
        <authorList>
            <person name="Klenk H.-P."/>
        </authorList>
    </citation>
    <scope>NUCLEOTIDE SEQUENCE [LARGE SCALE GENOMIC DNA]</scope>
    <source>
        <strain evidence="6 7">DSM 45671</strain>
    </source>
</reference>
<dbReference type="OrthoDB" id="9793175at2"/>
<evidence type="ECO:0000313" key="7">
    <source>
        <dbReference type="Proteomes" id="UP000321261"/>
    </source>
</evidence>
<accession>A0A561SHU4</accession>
<feature type="domain" description="Fe/B12 periplasmic-binding" evidence="5">
    <location>
        <begin position="56"/>
        <end position="303"/>
    </location>
</feature>
<comment type="caution">
    <text evidence="6">The sequence shown here is derived from an EMBL/GenBank/DDBJ whole genome shotgun (WGS) entry which is preliminary data.</text>
</comment>
<dbReference type="PANTHER" id="PTHR30532:SF25">
    <property type="entry name" value="IRON(III) DICITRATE-BINDING PERIPLASMIC PROTEIN"/>
    <property type="match status" value="1"/>
</dbReference>
<name>A0A561SHU4_9PSEU</name>
<dbReference type="InterPro" id="IPR019546">
    <property type="entry name" value="TAT_signal_bac_arc"/>
</dbReference>
<evidence type="ECO:0000256" key="1">
    <source>
        <dbReference type="ARBA" id="ARBA00004196"/>
    </source>
</evidence>
<dbReference type="EMBL" id="VIWU01000001">
    <property type="protein sequence ID" value="TWF74437.1"/>
    <property type="molecule type" value="Genomic_DNA"/>
</dbReference>
<evidence type="ECO:0000256" key="4">
    <source>
        <dbReference type="ARBA" id="ARBA00022729"/>
    </source>
</evidence>
<protein>
    <submittedName>
        <fullName evidence="6">Secreted protein</fullName>
    </submittedName>
</protein>
<evidence type="ECO:0000256" key="3">
    <source>
        <dbReference type="ARBA" id="ARBA00022448"/>
    </source>
</evidence>
<dbReference type="InterPro" id="IPR006311">
    <property type="entry name" value="TAT_signal"/>
</dbReference>
<dbReference type="Proteomes" id="UP000321261">
    <property type="component" value="Unassembled WGS sequence"/>
</dbReference>
<sequence>MTTDPVLTRRRFLSGSAAAGVLALAGCAARRPGPAQATRRVAGARGPVLVPEAPSRVAALIGSCDVDVLALGITPVYAGTFAEGWVDLPGGIVTSDAVPPSVETVAATRPDLLLGWEWLADDPSWARLGALAPAVPIPERTAWQEAFLLVGDAVNRRGRAEAELAAFEARVGQVRARVGAGPPIAVAQIGFTEAGVFRMFGDDRDSTRILRSVGLTPVGPERSQESLSLELLGQVGAPWLIAYGSGPDGAALLAEAKAHPLWSTLPAVRAGQVLEVDGNRWVGAGLLWARAIVDDLERLFGGR</sequence>
<dbReference type="Pfam" id="PF01497">
    <property type="entry name" value="Peripla_BP_2"/>
    <property type="match status" value="1"/>
</dbReference>
<dbReference type="RefSeq" id="WP_147253807.1">
    <property type="nucleotide sequence ID" value="NZ_VIWU01000001.1"/>
</dbReference>
<dbReference type="PROSITE" id="PS50983">
    <property type="entry name" value="FE_B12_PBP"/>
    <property type="match status" value="1"/>
</dbReference>
<keyword evidence="4" id="KW-0732">Signal</keyword>
<evidence type="ECO:0000259" key="5">
    <source>
        <dbReference type="PROSITE" id="PS50983"/>
    </source>
</evidence>
<dbReference type="Gene3D" id="3.40.50.1980">
    <property type="entry name" value="Nitrogenase molybdenum iron protein domain"/>
    <property type="match status" value="2"/>
</dbReference>
<evidence type="ECO:0000313" key="6">
    <source>
        <dbReference type="EMBL" id="TWF74437.1"/>
    </source>
</evidence>
<gene>
    <name evidence="6" type="ORF">FHX44_11317</name>
</gene>
<dbReference type="InterPro" id="IPR051313">
    <property type="entry name" value="Bact_iron-sidero_bind"/>
</dbReference>
<dbReference type="AlphaFoldDB" id="A0A561SHU4"/>
<keyword evidence="7" id="KW-1185">Reference proteome</keyword>
<organism evidence="6 7">
    <name type="scientific">Pseudonocardia hierapolitana</name>
    <dbReference type="NCBI Taxonomy" id="1128676"/>
    <lineage>
        <taxon>Bacteria</taxon>
        <taxon>Bacillati</taxon>
        <taxon>Actinomycetota</taxon>
        <taxon>Actinomycetes</taxon>
        <taxon>Pseudonocardiales</taxon>
        <taxon>Pseudonocardiaceae</taxon>
        <taxon>Pseudonocardia</taxon>
    </lineage>
</organism>
<dbReference type="NCBIfam" id="TIGR01409">
    <property type="entry name" value="TAT_signal_seq"/>
    <property type="match status" value="1"/>
</dbReference>
<keyword evidence="3" id="KW-0813">Transport</keyword>
<dbReference type="GO" id="GO:0030288">
    <property type="term" value="C:outer membrane-bounded periplasmic space"/>
    <property type="evidence" value="ECO:0007669"/>
    <property type="project" value="TreeGrafter"/>
</dbReference>
<dbReference type="PANTHER" id="PTHR30532">
    <property type="entry name" value="IRON III DICITRATE-BINDING PERIPLASMIC PROTEIN"/>
    <property type="match status" value="1"/>
</dbReference>
<dbReference type="InterPro" id="IPR002491">
    <property type="entry name" value="ABC_transptr_periplasmic_BD"/>
</dbReference>
<dbReference type="SUPFAM" id="SSF53807">
    <property type="entry name" value="Helical backbone' metal receptor"/>
    <property type="match status" value="1"/>
</dbReference>